<organism evidence="6 7">
    <name type="scientific">Chloropicon primus</name>
    <dbReference type="NCBI Taxonomy" id="1764295"/>
    <lineage>
        <taxon>Eukaryota</taxon>
        <taxon>Viridiplantae</taxon>
        <taxon>Chlorophyta</taxon>
        <taxon>Chloropicophyceae</taxon>
        <taxon>Chloropicales</taxon>
        <taxon>Chloropicaceae</taxon>
        <taxon>Chloropicon</taxon>
    </lineage>
</organism>
<feature type="domain" description="RRM" evidence="4">
    <location>
        <begin position="180"/>
        <end position="253"/>
    </location>
</feature>
<dbReference type="STRING" id="1764295.A0A5B8MH39"/>
<dbReference type="SMART" id="SM00360">
    <property type="entry name" value="RRM"/>
    <property type="match status" value="1"/>
</dbReference>
<dbReference type="PROSITE" id="PS50102">
    <property type="entry name" value="RRM"/>
    <property type="match status" value="1"/>
</dbReference>
<dbReference type="EMBL" id="CP031036">
    <property type="protein sequence ID" value="QDZ20018.1"/>
    <property type="molecule type" value="Genomic_DNA"/>
</dbReference>
<evidence type="ECO:0000256" key="3">
    <source>
        <dbReference type="SAM" id="MobiDB-lite"/>
    </source>
</evidence>
<dbReference type="CDD" id="cd00590">
    <property type="entry name" value="RRM_SF"/>
    <property type="match status" value="1"/>
</dbReference>
<dbReference type="InterPro" id="IPR001298">
    <property type="entry name" value="Filamin/ABP280_rpt"/>
</dbReference>
<evidence type="ECO:0000313" key="5">
    <source>
        <dbReference type="EMBL" id="CAD9711574.1"/>
    </source>
</evidence>
<evidence type="ECO:0000256" key="2">
    <source>
        <dbReference type="PROSITE-ProRule" id="PRU00176"/>
    </source>
</evidence>
<dbReference type="AlphaFoldDB" id="A0A5B8MH39"/>
<keyword evidence="2" id="KW-0694">RNA-binding</keyword>
<dbReference type="PANTHER" id="PTHR32343:SF8">
    <property type="entry name" value="RNA RECOGNITION MOTIF (RRM)-CONTAINING PROTEIN"/>
    <property type="match status" value="1"/>
</dbReference>
<accession>A0A5B8MH39</accession>
<dbReference type="InterPro" id="IPR035979">
    <property type="entry name" value="RBD_domain_sf"/>
</dbReference>
<dbReference type="PANTHER" id="PTHR32343">
    <property type="entry name" value="SERINE/ARGININE-RICH SPLICING FACTOR"/>
    <property type="match status" value="1"/>
</dbReference>
<feature type="repeat" description="Filamin" evidence="1">
    <location>
        <begin position="25"/>
        <end position="138"/>
    </location>
</feature>
<gene>
    <name evidence="6" type="ORF">A3770_03p25360</name>
    <name evidence="5" type="ORF">CPRI1469_LOCUS414</name>
</gene>
<dbReference type="SUPFAM" id="SSF54928">
    <property type="entry name" value="RNA-binding domain, RBD"/>
    <property type="match status" value="1"/>
</dbReference>
<evidence type="ECO:0000256" key="1">
    <source>
        <dbReference type="PROSITE-ProRule" id="PRU00087"/>
    </source>
</evidence>
<dbReference type="OrthoDB" id="548276at2759"/>
<proteinExistence type="predicted"/>
<dbReference type="Proteomes" id="UP000316726">
    <property type="component" value="Chromosome 3"/>
</dbReference>
<name>A0A5B8MH39_9CHLO</name>
<dbReference type="InterPro" id="IPR012677">
    <property type="entry name" value="Nucleotide-bd_a/b_plait_sf"/>
</dbReference>
<keyword evidence="7" id="KW-1185">Reference proteome</keyword>
<dbReference type="Gene3D" id="2.60.40.10">
    <property type="entry name" value="Immunoglobulins"/>
    <property type="match status" value="1"/>
</dbReference>
<dbReference type="SUPFAM" id="SSF81296">
    <property type="entry name" value="E set domains"/>
    <property type="match status" value="1"/>
</dbReference>
<dbReference type="Pfam" id="PF00076">
    <property type="entry name" value="RRM_1"/>
    <property type="match status" value="1"/>
</dbReference>
<dbReference type="InterPro" id="IPR013783">
    <property type="entry name" value="Ig-like_fold"/>
</dbReference>
<evidence type="ECO:0000259" key="4">
    <source>
        <dbReference type="PROSITE" id="PS50102"/>
    </source>
</evidence>
<dbReference type="Pfam" id="PF00630">
    <property type="entry name" value="Filamin"/>
    <property type="match status" value="1"/>
</dbReference>
<reference evidence="5" key="2">
    <citation type="submission" date="2021-01" db="EMBL/GenBank/DDBJ databases">
        <authorList>
            <person name="Corre E."/>
            <person name="Pelletier E."/>
            <person name="Niang G."/>
            <person name="Scheremetjew M."/>
            <person name="Finn R."/>
            <person name="Kale V."/>
            <person name="Holt S."/>
            <person name="Cochrane G."/>
            <person name="Meng A."/>
            <person name="Brown T."/>
            <person name="Cohen L."/>
        </authorList>
    </citation>
    <scope>NUCLEOTIDE SEQUENCE</scope>
    <source>
        <strain evidence="5">CCMP1205</strain>
    </source>
</reference>
<dbReference type="GO" id="GO:0003723">
    <property type="term" value="F:RNA binding"/>
    <property type="evidence" value="ECO:0007669"/>
    <property type="project" value="UniProtKB-UniRule"/>
</dbReference>
<evidence type="ECO:0000313" key="7">
    <source>
        <dbReference type="Proteomes" id="UP000316726"/>
    </source>
</evidence>
<dbReference type="InterPro" id="IPR014756">
    <property type="entry name" value="Ig_E-set"/>
</dbReference>
<feature type="region of interest" description="Disordered" evidence="3">
    <location>
        <begin position="78"/>
        <end position="104"/>
    </location>
</feature>
<dbReference type="Gene3D" id="3.30.70.330">
    <property type="match status" value="1"/>
</dbReference>
<reference evidence="6 7" key="1">
    <citation type="submission" date="2018-07" db="EMBL/GenBank/DDBJ databases">
        <title>The complete nuclear genome of the prasinophyte Chloropicon primus (CCMP1205).</title>
        <authorList>
            <person name="Pombert J.-F."/>
            <person name="Otis C."/>
            <person name="Turmel M."/>
            <person name="Lemieux C."/>
        </authorList>
    </citation>
    <scope>NUCLEOTIDE SEQUENCE [LARGE SCALE GENOMIC DNA]</scope>
    <source>
        <strain evidence="6 7">CCMP1205</strain>
    </source>
</reference>
<dbReference type="PROSITE" id="PS50194">
    <property type="entry name" value="FILAMIN_REPEAT"/>
    <property type="match status" value="1"/>
</dbReference>
<dbReference type="InterPro" id="IPR017868">
    <property type="entry name" value="Filamin/ABP280_repeat-like"/>
</dbReference>
<sequence length="323" mass="33580">MSLIRIGDDERGPRGPVLAPICAKAGPLSPRHCKVVPPGIAKATAGIAFKVDLQCFDADDRKIYEGGARVRVRAVREDEGVDASQAASRGAEMTEGSVEDNNDGTYTITLSCSEGGDYKVAIEVNSVQVQGSPFALTVISLSHLPKPKKAEDAGGQKPAERSHLQPTYKNVVYGSEELAQVVNVSNISPQVTIEEVRSIMSMCGQVLDCSYVGGTVQYALVRFAERAEAEKAALSINGMQLGDRRIGVSLAIPSVAQGGAQQPQPASKLGEALVSQAIATLKTRIAPGATTTGAAGAAQDPLAVAKARAAAISARILGPGVHQ</sequence>
<dbReference type="EMBL" id="HBHL01000646">
    <property type="protein sequence ID" value="CAD9711574.1"/>
    <property type="molecule type" value="Transcribed_RNA"/>
</dbReference>
<dbReference type="SMART" id="SM00557">
    <property type="entry name" value="IG_FLMN"/>
    <property type="match status" value="1"/>
</dbReference>
<protein>
    <recommendedName>
        <fullName evidence="4">RRM domain-containing protein</fullName>
    </recommendedName>
</protein>
<evidence type="ECO:0000313" key="6">
    <source>
        <dbReference type="EMBL" id="QDZ20018.1"/>
    </source>
</evidence>
<dbReference type="InterPro" id="IPR000504">
    <property type="entry name" value="RRM_dom"/>
</dbReference>